<proteinExistence type="predicted"/>
<keyword evidence="3" id="KW-1185">Reference proteome</keyword>
<reference evidence="2 3" key="1">
    <citation type="journal article" date="2022" name="Nat. Plants">
        <title>Genomes of leafy and leafless Platanthera orchids illuminate the evolution of mycoheterotrophy.</title>
        <authorList>
            <person name="Li M.H."/>
            <person name="Liu K.W."/>
            <person name="Li Z."/>
            <person name="Lu H.C."/>
            <person name="Ye Q.L."/>
            <person name="Zhang D."/>
            <person name="Wang J.Y."/>
            <person name="Li Y.F."/>
            <person name="Zhong Z.M."/>
            <person name="Liu X."/>
            <person name="Yu X."/>
            <person name="Liu D.K."/>
            <person name="Tu X.D."/>
            <person name="Liu B."/>
            <person name="Hao Y."/>
            <person name="Liao X.Y."/>
            <person name="Jiang Y.T."/>
            <person name="Sun W.H."/>
            <person name="Chen J."/>
            <person name="Chen Y.Q."/>
            <person name="Ai Y."/>
            <person name="Zhai J.W."/>
            <person name="Wu S.S."/>
            <person name="Zhou Z."/>
            <person name="Hsiao Y.Y."/>
            <person name="Wu W.L."/>
            <person name="Chen Y.Y."/>
            <person name="Lin Y.F."/>
            <person name="Hsu J.L."/>
            <person name="Li C.Y."/>
            <person name="Wang Z.W."/>
            <person name="Zhao X."/>
            <person name="Zhong W.Y."/>
            <person name="Ma X.K."/>
            <person name="Ma L."/>
            <person name="Huang J."/>
            <person name="Chen G.Z."/>
            <person name="Huang M.Z."/>
            <person name="Huang L."/>
            <person name="Peng D.H."/>
            <person name="Luo Y.B."/>
            <person name="Zou S.Q."/>
            <person name="Chen S.P."/>
            <person name="Lan S."/>
            <person name="Tsai W.C."/>
            <person name="Van de Peer Y."/>
            <person name="Liu Z.J."/>
        </authorList>
    </citation>
    <scope>NUCLEOTIDE SEQUENCE [LARGE SCALE GENOMIC DNA]</scope>
    <source>
        <strain evidence="2">Lor288</strain>
    </source>
</reference>
<comment type="caution">
    <text evidence="2">The sequence shown here is derived from an EMBL/GenBank/DDBJ whole genome shotgun (WGS) entry which is preliminary data.</text>
</comment>
<evidence type="ECO:0000313" key="2">
    <source>
        <dbReference type="EMBL" id="KAK8939737.1"/>
    </source>
</evidence>
<gene>
    <name evidence="2" type="ORF">KSP40_PGU019966</name>
</gene>
<feature type="transmembrane region" description="Helical" evidence="1">
    <location>
        <begin position="26"/>
        <end position="46"/>
    </location>
</feature>
<feature type="transmembrane region" description="Helical" evidence="1">
    <location>
        <begin position="53"/>
        <end position="72"/>
    </location>
</feature>
<evidence type="ECO:0000313" key="3">
    <source>
        <dbReference type="Proteomes" id="UP001412067"/>
    </source>
</evidence>
<dbReference type="EMBL" id="JBBWWR010000020">
    <property type="protein sequence ID" value="KAK8939737.1"/>
    <property type="molecule type" value="Genomic_DNA"/>
</dbReference>
<evidence type="ECO:0000256" key="1">
    <source>
        <dbReference type="SAM" id="Phobius"/>
    </source>
</evidence>
<accession>A0ABR2LFL8</accession>
<sequence length="98" mass="11423">MPEVQPKLTEHFLGFTTTAETLNSRVSMIDINMLITGHILIGYWVWICKSSELYYKIADVASSCFLPFPYFYPFNFTYHFLYSTKFHLSMAMAMAIDN</sequence>
<keyword evidence="1" id="KW-0472">Membrane</keyword>
<name>A0ABR2LFL8_9ASPA</name>
<dbReference type="Proteomes" id="UP001412067">
    <property type="component" value="Unassembled WGS sequence"/>
</dbReference>
<protein>
    <submittedName>
        <fullName evidence="2">Uncharacterized protein</fullName>
    </submittedName>
</protein>
<keyword evidence="1" id="KW-1133">Transmembrane helix</keyword>
<keyword evidence="1" id="KW-0812">Transmembrane</keyword>
<organism evidence="2 3">
    <name type="scientific">Platanthera guangdongensis</name>
    <dbReference type="NCBI Taxonomy" id="2320717"/>
    <lineage>
        <taxon>Eukaryota</taxon>
        <taxon>Viridiplantae</taxon>
        <taxon>Streptophyta</taxon>
        <taxon>Embryophyta</taxon>
        <taxon>Tracheophyta</taxon>
        <taxon>Spermatophyta</taxon>
        <taxon>Magnoliopsida</taxon>
        <taxon>Liliopsida</taxon>
        <taxon>Asparagales</taxon>
        <taxon>Orchidaceae</taxon>
        <taxon>Orchidoideae</taxon>
        <taxon>Orchideae</taxon>
        <taxon>Orchidinae</taxon>
        <taxon>Platanthera</taxon>
    </lineage>
</organism>